<feature type="domain" description="Putative regulatory protein FmdB zinc ribbon" evidence="2">
    <location>
        <begin position="1"/>
        <end position="42"/>
    </location>
</feature>
<evidence type="ECO:0000256" key="1">
    <source>
        <dbReference type="SAM" id="MobiDB-lite"/>
    </source>
</evidence>
<dbReference type="NCBIfam" id="TIGR02605">
    <property type="entry name" value="CxxC_CxxC_SSSS"/>
    <property type="match status" value="1"/>
</dbReference>
<dbReference type="AlphaFoldDB" id="A0A0P0YX36"/>
<dbReference type="SMART" id="SM00834">
    <property type="entry name" value="CxxC_CXXC_SSSS"/>
    <property type="match status" value="1"/>
</dbReference>
<evidence type="ECO:0000259" key="2">
    <source>
        <dbReference type="SMART" id="SM00834"/>
    </source>
</evidence>
<organism evidence="3">
    <name type="scientific">Aureimonas altamirensis</name>
    <dbReference type="NCBI Taxonomy" id="370622"/>
    <lineage>
        <taxon>Bacteria</taxon>
        <taxon>Pseudomonadati</taxon>
        <taxon>Pseudomonadota</taxon>
        <taxon>Alphaproteobacteria</taxon>
        <taxon>Hyphomicrobiales</taxon>
        <taxon>Aurantimonadaceae</taxon>
        <taxon>Aureimonas</taxon>
    </lineage>
</organism>
<evidence type="ECO:0000313" key="3">
    <source>
        <dbReference type="EMBL" id="BAT26118.1"/>
    </source>
</evidence>
<reference evidence="3" key="1">
    <citation type="journal article" date="2015" name="Proc. Natl. Acad. Sci. U.S.A.">
        <title>Bacterial clade with the ribosomal RNA operon on a small plasmid rather than the chromosome.</title>
        <authorList>
            <person name="Anda M."/>
            <person name="Ohtsubo Y."/>
            <person name="Okubo T."/>
            <person name="Sugawara M."/>
            <person name="Nagata Y."/>
            <person name="Tsuda M."/>
            <person name="Minamisawa K."/>
            <person name="Mitsui H."/>
        </authorList>
    </citation>
    <scope>NUCLEOTIDE SEQUENCE</scope>
    <source>
        <strain evidence="3">DSM 21988</strain>
    </source>
</reference>
<dbReference type="Pfam" id="PF09723">
    <property type="entry name" value="Zn_ribbon_8"/>
    <property type="match status" value="1"/>
</dbReference>
<dbReference type="EMBL" id="LC066371">
    <property type="protein sequence ID" value="BAT26118.1"/>
    <property type="molecule type" value="Genomic_DNA"/>
</dbReference>
<feature type="region of interest" description="Disordered" evidence="1">
    <location>
        <begin position="55"/>
        <end position="96"/>
    </location>
</feature>
<dbReference type="InterPro" id="IPR013429">
    <property type="entry name" value="Regulatory_FmdB_Zinc_ribbon"/>
</dbReference>
<proteinExistence type="predicted"/>
<sequence>MPFYDYECADCGSFSALHPMARAAEPAACPSCGAASGRVILSAPFVAGMDSRRRNAMATNERSRHEPARSSGQHPAGCGCCGSKSKSGKAVHTASGAKTFPSARPWMISH</sequence>
<protein>
    <recommendedName>
        <fullName evidence="2">Putative regulatory protein FmdB zinc ribbon domain-containing protein</fullName>
    </recommendedName>
</protein>
<accession>A0A0P0YX36</accession>
<dbReference type="RefSeq" id="WP_060607993.1">
    <property type="nucleotide sequence ID" value="NZ_BBWQ01000018.1"/>
</dbReference>
<name>A0A0P0YX36_9HYPH</name>